<dbReference type="GO" id="GO:0005737">
    <property type="term" value="C:cytoplasm"/>
    <property type="evidence" value="ECO:0007669"/>
    <property type="project" value="UniProtKB-SubCell"/>
</dbReference>
<dbReference type="GO" id="GO:1902073">
    <property type="term" value="P:positive regulation of hypoxia-inducible factor-1alpha signaling pathway"/>
    <property type="evidence" value="ECO:0007669"/>
    <property type="project" value="InterPro"/>
</dbReference>
<evidence type="ECO:0000256" key="5">
    <source>
        <dbReference type="ARBA" id="ARBA00023242"/>
    </source>
</evidence>
<dbReference type="SMART" id="SM00591">
    <property type="entry name" value="RWD"/>
    <property type="match status" value="1"/>
</dbReference>
<dbReference type="AlphaFoldDB" id="A0A8T3CDV2"/>
<keyword evidence="4" id="KW-0963">Cytoplasm</keyword>
<evidence type="ECO:0000256" key="3">
    <source>
        <dbReference type="ARBA" id="ARBA00015444"/>
    </source>
</evidence>
<dbReference type="GO" id="GO:0033235">
    <property type="term" value="P:positive regulation of protein sumoylation"/>
    <property type="evidence" value="ECO:0007669"/>
    <property type="project" value="InterPro"/>
</dbReference>
<accession>A0A8T3CDV2</accession>
<dbReference type="FunFam" id="3.10.110.10:FF:000050">
    <property type="entry name" value="eIF-2-alpha kinase GCN2"/>
    <property type="match status" value="1"/>
</dbReference>
<evidence type="ECO:0000313" key="9">
    <source>
        <dbReference type="Proteomes" id="UP000829720"/>
    </source>
</evidence>
<evidence type="ECO:0000256" key="2">
    <source>
        <dbReference type="ARBA" id="ARBA00004496"/>
    </source>
</evidence>
<evidence type="ECO:0000256" key="4">
    <source>
        <dbReference type="ARBA" id="ARBA00022490"/>
    </source>
</evidence>
<dbReference type="GO" id="GO:0033554">
    <property type="term" value="P:cellular response to stress"/>
    <property type="evidence" value="ECO:0007669"/>
    <property type="project" value="UniProtKB-ARBA"/>
</dbReference>
<dbReference type="PANTHER" id="PTHR15628:SF1">
    <property type="entry name" value="RWD DOMAIN-CONTAINING PROTEIN 3"/>
    <property type="match status" value="1"/>
</dbReference>
<dbReference type="InterPro" id="IPR006575">
    <property type="entry name" value="RWD_dom"/>
</dbReference>
<protein>
    <recommendedName>
        <fullName evidence="3">RWD domain-containing protein 3</fullName>
    </recommendedName>
</protein>
<dbReference type="PANTHER" id="PTHR15628">
    <property type="entry name" value="RWD DOMAIN-CONTAINING PROTEIN 3"/>
    <property type="match status" value="1"/>
</dbReference>
<feature type="domain" description="RWD" evidence="7">
    <location>
        <begin position="7"/>
        <end position="113"/>
    </location>
</feature>
<comment type="function">
    <text evidence="6">Enhancer of SUMO conjugation. Increases SUMO conjugation to proteins by promoting the: binding of E1 and E2 enzymes, thioester linkage between SUMO and ube2i/ubc9 and transfer of SUMO to specific target proteins which include hif1a, pias, nfkbia, nr3c1 and top1. Has no effect on ubiquitination.</text>
</comment>
<dbReference type="GO" id="GO:0010468">
    <property type="term" value="P:regulation of gene expression"/>
    <property type="evidence" value="ECO:0007669"/>
    <property type="project" value="UniProtKB-ARBA"/>
</dbReference>
<reference evidence="8" key="1">
    <citation type="submission" date="2021-01" db="EMBL/GenBank/DDBJ databases">
        <authorList>
            <person name="Zahm M."/>
            <person name="Roques C."/>
            <person name="Cabau C."/>
            <person name="Klopp C."/>
            <person name="Donnadieu C."/>
            <person name="Jouanno E."/>
            <person name="Lampietro C."/>
            <person name="Louis A."/>
            <person name="Herpin A."/>
            <person name="Echchiki A."/>
            <person name="Berthelot C."/>
            <person name="Parey E."/>
            <person name="Roest-Crollius H."/>
            <person name="Braasch I."/>
            <person name="Postlethwait J."/>
            <person name="Bobe J."/>
            <person name="Montfort J."/>
            <person name="Bouchez O."/>
            <person name="Begum T."/>
            <person name="Mejri S."/>
            <person name="Adams A."/>
            <person name="Chen W.-J."/>
            <person name="Guiguen Y."/>
        </authorList>
    </citation>
    <scope>NUCLEOTIDE SEQUENCE</scope>
    <source>
        <tissue evidence="8">Blood</tissue>
    </source>
</reference>
<dbReference type="InterPro" id="IPR016135">
    <property type="entry name" value="UBQ-conjugating_enzyme/RWD"/>
</dbReference>
<evidence type="ECO:0000259" key="7">
    <source>
        <dbReference type="PROSITE" id="PS50908"/>
    </source>
</evidence>
<proteinExistence type="predicted"/>
<comment type="caution">
    <text evidence="8">The sequence shown here is derived from an EMBL/GenBank/DDBJ whole genome shotgun (WGS) entry which is preliminary data.</text>
</comment>
<dbReference type="OrthoDB" id="167315at2759"/>
<dbReference type="PROSITE" id="PS50908">
    <property type="entry name" value="RWD"/>
    <property type="match status" value="1"/>
</dbReference>
<dbReference type="GO" id="GO:0005634">
    <property type="term" value="C:nucleus"/>
    <property type="evidence" value="ECO:0007669"/>
    <property type="project" value="UniProtKB-SubCell"/>
</dbReference>
<sequence length="263" mass="30195">MTEIALDEIAVLSAIYCEKDEFTLLEESDEKGLVFRVQVAVESGFGKTRLSLVFHLPSDYPHCLPEISISSDQLTRKQCQHARQRLLEKASELQPEPMVHELLLWLQQNFADIAGSEQPAGVTSVTEDEVPQVNSQLWMALLLLDHMRAKAKYIKIIEKWTSELELTGRLLMGKLILILLQGTRKSIKEYLHLQKTVKVDVDSTGKKCKERMMSVLCEAPLRKQHKQLTSFEVKEFSSVEELKREFEMAGLIELYQEFVFTLL</sequence>
<dbReference type="SUPFAM" id="SSF54495">
    <property type="entry name" value="UBC-like"/>
    <property type="match status" value="1"/>
</dbReference>
<keyword evidence="5" id="KW-0539">Nucleus</keyword>
<dbReference type="Pfam" id="PF05773">
    <property type="entry name" value="RWD"/>
    <property type="match status" value="1"/>
</dbReference>
<comment type="subcellular location">
    <subcellularLocation>
        <location evidence="2">Cytoplasm</location>
    </subcellularLocation>
    <subcellularLocation>
        <location evidence="1">Nucleus</location>
    </subcellularLocation>
</comment>
<dbReference type="InterPro" id="IPR038840">
    <property type="entry name" value="RWDD3"/>
</dbReference>
<evidence type="ECO:0000256" key="1">
    <source>
        <dbReference type="ARBA" id="ARBA00004123"/>
    </source>
</evidence>
<evidence type="ECO:0000313" key="8">
    <source>
        <dbReference type="EMBL" id="KAI1883093.1"/>
    </source>
</evidence>
<dbReference type="EMBL" id="JAERUA010000024">
    <property type="protein sequence ID" value="KAI1883093.1"/>
    <property type="molecule type" value="Genomic_DNA"/>
</dbReference>
<name>A0A8T3CDV2_9TELE</name>
<keyword evidence="9" id="KW-1185">Reference proteome</keyword>
<dbReference type="CDD" id="cd23819">
    <property type="entry name" value="RWD_RWDD3"/>
    <property type="match status" value="1"/>
</dbReference>
<evidence type="ECO:0000256" key="6">
    <source>
        <dbReference type="ARBA" id="ARBA00053748"/>
    </source>
</evidence>
<dbReference type="Gene3D" id="3.10.110.10">
    <property type="entry name" value="Ubiquitin Conjugating Enzyme"/>
    <property type="match status" value="1"/>
</dbReference>
<gene>
    <name evidence="8" type="ORF">AGOR_G00241690</name>
</gene>
<dbReference type="CDD" id="cd24164">
    <property type="entry name" value="RWDD3_C"/>
    <property type="match status" value="1"/>
</dbReference>
<dbReference type="Proteomes" id="UP000829720">
    <property type="component" value="Unassembled WGS sequence"/>
</dbReference>
<organism evidence="8 9">
    <name type="scientific">Albula goreensis</name>
    <dbReference type="NCBI Taxonomy" id="1534307"/>
    <lineage>
        <taxon>Eukaryota</taxon>
        <taxon>Metazoa</taxon>
        <taxon>Chordata</taxon>
        <taxon>Craniata</taxon>
        <taxon>Vertebrata</taxon>
        <taxon>Euteleostomi</taxon>
        <taxon>Actinopterygii</taxon>
        <taxon>Neopterygii</taxon>
        <taxon>Teleostei</taxon>
        <taxon>Albuliformes</taxon>
        <taxon>Albulidae</taxon>
        <taxon>Albula</taxon>
    </lineage>
</organism>